<protein>
    <submittedName>
        <fullName evidence="1">Uncharacterized protein</fullName>
    </submittedName>
</protein>
<dbReference type="EMBL" id="CAJJDN010000189">
    <property type="protein sequence ID" value="CAD8128488.1"/>
    <property type="molecule type" value="Genomic_DNA"/>
</dbReference>
<accession>A0A8S1RJZ2</accession>
<dbReference type="AlphaFoldDB" id="A0A8S1RJZ2"/>
<organism evidence="1 2">
    <name type="scientific">Paramecium sonneborni</name>
    <dbReference type="NCBI Taxonomy" id="65129"/>
    <lineage>
        <taxon>Eukaryota</taxon>
        <taxon>Sar</taxon>
        <taxon>Alveolata</taxon>
        <taxon>Ciliophora</taxon>
        <taxon>Intramacronucleata</taxon>
        <taxon>Oligohymenophorea</taxon>
        <taxon>Peniculida</taxon>
        <taxon>Parameciidae</taxon>
        <taxon>Paramecium</taxon>
    </lineage>
</organism>
<name>A0A8S1RJZ2_9CILI</name>
<reference evidence="1" key="1">
    <citation type="submission" date="2021-01" db="EMBL/GenBank/DDBJ databases">
        <authorList>
            <consortium name="Genoscope - CEA"/>
            <person name="William W."/>
        </authorList>
    </citation>
    <scope>NUCLEOTIDE SEQUENCE</scope>
</reference>
<keyword evidence="2" id="KW-1185">Reference proteome</keyword>
<proteinExistence type="predicted"/>
<sequence length="113" mass="13405">MQPNEHQQFKIQNQERNMKCKFLIILLRQVIQNLSIAHLKLFTLMEKMAFLKIEVTSSRSQSSFMGSKNQGKSKFTEQLDQQQLKHHLNIKIEQEDNQINHINNQDMLKIVNI</sequence>
<comment type="caution">
    <text evidence="1">The sequence shown here is derived from an EMBL/GenBank/DDBJ whole genome shotgun (WGS) entry which is preliminary data.</text>
</comment>
<gene>
    <name evidence="1" type="ORF">PSON_ATCC_30995.1.T1890066</name>
</gene>
<dbReference type="Proteomes" id="UP000692954">
    <property type="component" value="Unassembled WGS sequence"/>
</dbReference>
<evidence type="ECO:0000313" key="1">
    <source>
        <dbReference type="EMBL" id="CAD8128488.1"/>
    </source>
</evidence>
<evidence type="ECO:0000313" key="2">
    <source>
        <dbReference type="Proteomes" id="UP000692954"/>
    </source>
</evidence>